<proteinExistence type="predicted"/>
<dbReference type="InterPro" id="IPR038354">
    <property type="entry name" value="VKOR_sf"/>
</dbReference>
<sequence length="322" mass="36029">MRISGVYTTLQNRIWIFPGLALVTLVIGQICKTSCSFLSGDILGLDLNIFGVLFYSLLLVAVIAYKRLFPKDWVMSLIAATVSAGVGAEFILIKFQVEQGVYCPKCLISGLFLLLMFVMVVRHLKVWLVALLVLLGAVFTSLTFNGSVIPSYAKEVQHPSFGNEKARTEIVVYSDYFCPACRDVDGRINFMLRRLQDKARILFVDVPLHKESGPYAELFLYTWFASGNRLEDAIRAREIFFQASKAKTDPEGVKGFLRAQGIPFREDKSRAREIFRSFYNPLLKKDAIKATPTVVIVQGSERKAYEGGAAILKALEEVASSR</sequence>
<dbReference type="InterPro" id="IPR036249">
    <property type="entry name" value="Thioredoxin-like_sf"/>
</dbReference>
<evidence type="ECO:0000313" key="3">
    <source>
        <dbReference type="EMBL" id="MBZ0156031.1"/>
    </source>
</evidence>
<accession>A0A953LWK7</accession>
<organism evidence="3 4">
    <name type="scientific">Candidatus Nitrobium versatile</name>
    <dbReference type="NCBI Taxonomy" id="2884831"/>
    <lineage>
        <taxon>Bacteria</taxon>
        <taxon>Pseudomonadati</taxon>
        <taxon>Nitrospirota</taxon>
        <taxon>Nitrospiria</taxon>
        <taxon>Nitrospirales</taxon>
        <taxon>Nitrospiraceae</taxon>
        <taxon>Candidatus Nitrobium</taxon>
    </lineage>
</organism>
<dbReference type="SUPFAM" id="SSF52833">
    <property type="entry name" value="Thioredoxin-like"/>
    <property type="match status" value="1"/>
</dbReference>
<comment type="caution">
    <text evidence="3">The sequence shown here is derived from an EMBL/GenBank/DDBJ whole genome shotgun (WGS) entry which is preliminary data.</text>
</comment>
<evidence type="ECO:0000256" key="1">
    <source>
        <dbReference type="SAM" id="Phobius"/>
    </source>
</evidence>
<feature type="transmembrane region" description="Helical" evidence="1">
    <location>
        <begin position="102"/>
        <end position="120"/>
    </location>
</feature>
<gene>
    <name evidence="3" type="ORF">K8I29_07425</name>
</gene>
<feature type="transmembrane region" description="Helical" evidence="1">
    <location>
        <begin position="43"/>
        <end position="65"/>
    </location>
</feature>
<dbReference type="Gene3D" id="3.40.30.10">
    <property type="entry name" value="Glutaredoxin"/>
    <property type="match status" value="1"/>
</dbReference>
<protein>
    <submittedName>
        <fullName evidence="3">Thioredoxin domain-containing protein</fullName>
    </submittedName>
</protein>
<dbReference type="InterPro" id="IPR012336">
    <property type="entry name" value="Thioredoxin-like_fold"/>
</dbReference>
<keyword evidence="1" id="KW-0812">Transmembrane</keyword>
<keyword evidence="1" id="KW-0472">Membrane</keyword>
<evidence type="ECO:0000259" key="2">
    <source>
        <dbReference type="Pfam" id="PF13462"/>
    </source>
</evidence>
<reference evidence="3" key="2">
    <citation type="submission" date="2021-08" db="EMBL/GenBank/DDBJ databases">
        <authorList>
            <person name="Dalcin Martins P."/>
        </authorList>
    </citation>
    <scope>NUCLEOTIDE SEQUENCE</scope>
    <source>
        <strain evidence="3">MAG_39</strain>
    </source>
</reference>
<dbReference type="EMBL" id="JAIOIV010000060">
    <property type="protein sequence ID" value="MBZ0156031.1"/>
    <property type="molecule type" value="Genomic_DNA"/>
</dbReference>
<dbReference type="Gene3D" id="1.20.1440.130">
    <property type="entry name" value="VKOR domain"/>
    <property type="match status" value="1"/>
</dbReference>
<dbReference type="Proteomes" id="UP000705867">
    <property type="component" value="Unassembled WGS sequence"/>
</dbReference>
<dbReference type="Pfam" id="PF13462">
    <property type="entry name" value="Thioredoxin_4"/>
    <property type="match status" value="1"/>
</dbReference>
<feature type="domain" description="Thioredoxin-like fold" evidence="2">
    <location>
        <begin position="157"/>
        <end position="296"/>
    </location>
</feature>
<feature type="transmembrane region" description="Helical" evidence="1">
    <location>
        <begin position="14"/>
        <end position="31"/>
    </location>
</feature>
<evidence type="ECO:0000313" key="4">
    <source>
        <dbReference type="Proteomes" id="UP000705867"/>
    </source>
</evidence>
<name>A0A953LWK7_9BACT</name>
<feature type="transmembrane region" description="Helical" evidence="1">
    <location>
        <begin position="77"/>
        <end position="95"/>
    </location>
</feature>
<dbReference type="AlphaFoldDB" id="A0A953LWK7"/>
<feature type="transmembrane region" description="Helical" evidence="1">
    <location>
        <begin position="126"/>
        <end position="144"/>
    </location>
</feature>
<keyword evidence="1" id="KW-1133">Transmembrane helix</keyword>
<reference evidence="3" key="1">
    <citation type="journal article" date="2021" name="bioRxiv">
        <title>Unraveling nitrogen, sulfur and carbon metabolic pathways and microbial community transcriptional responses to substrate deprivation and toxicity stresses in a bioreactor mimicking anoxic brackish coastal sediment conditions.</title>
        <authorList>
            <person name="Martins P.D."/>
            <person name="Echeveste M.J."/>
            <person name="Arshad A."/>
            <person name="Kurth J."/>
            <person name="Ouboter H."/>
            <person name="Jetten M.S.M."/>
            <person name="Welte C.U."/>
        </authorList>
    </citation>
    <scope>NUCLEOTIDE SEQUENCE</scope>
    <source>
        <strain evidence="3">MAG_39</strain>
    </source>
</reference>